<evidence type="ECO:0000313" key="11">
    <source>
        <dbReference type="EMBL" id="KAB3855958.1"/>
    </source>
</evidence>
<dbReference type="SUPFAM" id="SSF49464">
    <property type="entry name" value="Carboxypeptidase regulatory domain-like"/>
    <property type="match status" value="1"/>
</dbReference>
<dbReference type="FunFam" id="2.60.40.1120:FF:000003">
    <property type="entry name" value="Outer membrane protein Omp121"/>
    <property type="match status" value="1"/>
</dbReference>
<evidence type="ECO:0000256" key="2">
    <source>
        <dbReference type="ARBA" id="ARBA00022448"/>
    </source>
</evidence>
<dbReference type="GeneID" id="5303396"/>
<reference evidence="14 15" key="1">
    <citation type="journal article" date="2019" name="Nat. Med.">
        <title>A library of human gut bacterial isolates paired with longitudinal multiomics data enables mechanistic microbiome research.</title>
        <authorList>
            <person name="Poyet M."/>
            <person name="Groussin M."/>
            <person name="Gibbons S.M."/>
            <person name="Avila-Pacheco J."/>
            <person name="Jiang X."/>
            <person name="Kearney S.M."/>
            <person name="Perrotta A.R."/>
            <person name="Berdy B."/>
            <person name="Zhao S."/>
            <person name="Lieberman T.D."/>
            <person name="Swanson P.K."/>
            <person name="Smith M."/>
            <person name="Roesemann S."/>
            <person name="Alexander J.E."/>
            <person name="Rich S.A."/>
            <person name="Livny J."/>
            <person name="Vlamakis H."/>
            <person name="Clish C."/>
            <person name="Bullock K."/>
            <person name="Deik A."/>
            <person name="Scott J."/>
            <person name="Pierce K.A."/>
            <person name="Xavier R.J."/>
            <person name="Alm E.J."/>
        </authorList>
    </citation>
    <scope>NUCLEOTIDE SEQUENCE [LARGE SCALE GENOMIC DNA]</scope>
    <source>
        <strain evidence="13 14">BIOML-A111</strain>
        <strain evidence="12 16">BIOML-A122</strain>
        <strain evidence="11 15">BIOML-A5</strain>
    </source>
</reference>
<dbReference type="InterPro" id="IPR023997">
    <property type="entry name" value="TonB-dep_OMP_SusC/RagA_CS"/>
</dbReference>
<evidence type="ECO:0000256" key="5">
    <source>
        <dbReference type="ARBA" id="ARBA00023136"/>
    </source>
</evidence>
<dbReference type="PROSITE" id="PS52016">
    <property type="entry name" value="TONB_DEPENDENT_REC_3"/>
    <property type="match status" value="1"/>
</dbReference>
<dbReference type="Proteomes" id="UP000469427">
    <property type="component" value="Unassembled WGS sequence"/>
</dbReference>
<comment type="caution">
    <text evidence="12">The sequence shown here is derived from an EMBL/GenBank/DDBJ whole genome shotgun (WGS) entry which is preliminary data.</text>
</comment>
<dbReference type="InterPro" id="IPR023996">
    <property type="entry name" value="TonB-dep_OMP_SusC/RagA"/>
</dbReference>
<dbReference type="GO" id="GO:0009279">
    <property type="term" value="C:cell outer membrane"/>
    <property type="evidence" value="ECO:0007669"/>
    <property type="project" value="UniProtKB-SubCell"/>
</dbReference>
<dbReference type="Gene3D" id="2.40.170.20">
    <property type="entry name" value="TonB-dependent receptor, beta-barrel domain"/>
    <property type="match status" value="1"/>
</dbReference>
<keyword evidence="12" id="KW-0675">Receptor</keyword>
<evidence type="ECO:0000256" key="3">
    <source>
        <dbReference type="ARBA" id="ARBA00022452"/>
    </source>
</evidence>
<accession>A0A174TDE1</accession>
<dbReference type="InterPro" id="IPR008969">
    <property type="entry name" value="CarboxyPept-like_regulatory"/>
</dbReference>
<name>A0A174TDE1_PHOVU</name>
<keyword evidence="6 7" id="KW-0998">Cell outer membrane</keyword>
<feature type="chain" id="PRO_5014252699" evidence="9">
    <location>
        <begin position="20"/>
        <end position="1090"/>
    </location>
</feature>
<comment type="similarity">
    <text evidence="7">Belongs to the TonB-dependent receptor family.</text>
</comment>
<comment type="subcellular location">
    <subcellularLocation>
        <location evidence="1 7">Cell outer membrane</location>
        <topology evidence="1 7">Multi-pass membrane protein</topology>
    </subcellularLocation>
</comment>
<dbReference type="AlphaFoldDB" id="A0A174TDE1"/>
<evidence type="ECO:0000313" key="12">
    <source>
        <dbReference type="EMBL" id="KAB6522881.1"/>
    </source>
</evidence>
<dbReference type="InterPro" id="IPR012910">
    <property type="entry name" value="Plug_dom"/>
</dbReference>
<evidence type="ECO:0000256" key="7">
    <source>
        <dbReference type="PROSITE-ProRule" id="PRU01360"/>
    </source>
</evidence>
<evidence type="ECO:0000313" key="16">
    <source>
        <dbReference type="Proteomes" id="UP000469427"/>
    </source>
</evidence>
<evidence type="ECO:0000259" key="10">
    <source>
        <dbReference type="Pfam" id="PF07715"/>
    </source>
</evidence>
<dbReference type="InterPro" id="IPR039426">
    <property type="entry name" value="TonB-dep_rcpt-like"/>
</dbReference>
<dbReference type="Pfam" id="PF07715">
    <property type="entry name" value="Plug"/>
    <property type="match status" value="1"/>
</dbReference>
<dbReference type="EMBL" id="WCWW01000022">
    <property type="protein sequence ID" value="KAB3855958.1"/>
    <property type="molecule type" value="Genomic_DNA"/>
</dbReference>
<protein>
    <submittedName>
        <fullName evidence="12">TonB-dependent receptor</fullName>
    </submittedName>
</protein>
<dbReference type="Gene3D" id="2.170.130.10">
    <property type="entry name" value="TonB-dependent receptor, plug domain"/>
    <property type="match status" value="1"/>
</dbReference>
<dbReference type="EMBL" id="WDBI01000044">
    <property type="protein sequence ID" value="KAB6522881.1"/>
    <property type="molecule type" value="Genomic_DNA"/>
</dbReference>
<dbReference type="SUPFAM" id="SSF56935">
    <property type="entry name" value="Porins"/>
    <property type="match status" value="1"/>
</dbReference>
<keyword evidence="2 7" id="KW-0813">Transport</keyword>
<dbReference type="InterPro" id="IPR036942">
    <property type="entry name" value="Beta-barrel_TonB_sf"/>
</dbReference>
<feature type="signal peptide" evidence="9">
    <location>
        <begin position="1"/>
        <end position="19"/>
    </location>
</feature>
<dbReference type="NCBIfam" id="TIGR04056">
    <property type="entry name" value="OMP_RagA_SusC"/>
    <property type="match status" value="1"/>
</dbReference>
<dbReference type="Pfam" id="PF13715">
    <property type="entry name" value="CarbopepD_reg_2"/>
    <property type="match status" value="1"/>
</dbReference>
<feature type="domain" description="TonB-dependent receptor plug" evidence="10">
    <location>
        <begin position="115"/>
        <end position="220"/>
    </location>
</feature>
<sequence>MKKNLFLLLGLLMSFNVMAQTKTITGTVVDATNEPVIGASVVEAGTTNGTITDLDGKFSLNVSQGAKINVSYIGYKTQTITTGVQNSYQIVLKEDTEVLDEVVVTGYGGSQKRATLTTAISKMDNSVLEKAAYSNAAQALQGSVTGLRVVTVSGQPGSEPSITLRGGATITGANNKALIIVDGVVRDSMGDINSSDIESIQVLKDAASTAIYGARANGGVILIETKSGKAGKASVNYKFKMGVNFARKGYDYLNAEDYIYYNRIGYKKVKGYDGLDAQQGYGIGNNMYDIRYLNDETAHLQNEGWQTMDDPVNPGKKIIFKDYGGLLDNDVFDDNAFMQEHYISITGGNDKGTFATSLGYYNEDGQIIGTGYKRFNGSVNGSYKVFPFLNVKAGATYTWASKPSLWISEDQMFYRTRSQRPTWNPYDEEGNPASGGGTSDGNPAYFRDKLTQHNGERRQSYNIGFDLDILPKKLVLSGNASLLHYDYQREKFNKSYKLQSSSTATNTRQAEAWIKRYNQMQFNSTLTYTDRFAEKHNVDVMLGGEYYNYDEFQFEAKTQNSPIDDIPTLNVGAKQTYTSTTRTAYRILSGFGRINYNYDMKYLFSFVARYDGISRLKDNRWGFFPGISVGWNVMEENFWKDSKISEVISNLKPRISYGVNGNVNGIGNFDVYGAYGLVDAKNYGGSSAFYNSALVNTGLRWEQSKTLEVGLDIGFFNNKLSFIIDYFNRRTNDLLTKQALPGYLGFSDIMTNMGTLRNSGIELEVKANILNNVGGFTWDLSANLSSVANKIISLPYNGIENNRVGGYEVAVGKGTNATKWIAGRQEGGKLGEMVAYKQNHIFKSWDDVKEHANMMIDEVANLYGPGLASEYAGKEGWKPIEPGDVCWEDINGDNKINGLDREVVGNIFPKVTGGFSSTLSWKGISLYARFDYALGHTLYNDLAARTLGQYQGAFNIITEVKDMWSEDNPNSDLPAFYYADQLAKKNITRSNNASASRHNNSSRLYEKADYLALRELTLSWDLPKAWTSKAFIQNASVYVTGQNLFYVTGYTGTSPEPVLTNSDNNENLYGVDQGRYPTPRTVLFGLSVTF</sequence>
<dbReference type="InterPro" id="IPR037066">
    <property type="entry name" value="Plug_dom_sf"/>
</dbReference>
<evidence type="ECO:0000256" key="4">
    <source>
        <dbReference type="ARBA" id="ARBA00022692"/>
    </source>
</evidence>
<dbReference type="OMA" id="RPTWNPY"/>
<evidence type="ECO:0000256" key="6">
    <source>
        <dbReference type="ARBA" id="ARBA00023237"/>
    </source>
</evidence>
<gene>
    <name evidence="11" type="ORF">GAS29_10900</name>
    <name evidence="13" type="ORF">GAY79_14205</name>
    <name evidence="12" type="ORF">GAY98_20080</name>
</gene>
<keyword evidence="9" id="KW-0732">Signal</keyword>
<evidence type="ECO:0000313" key="14">
    <source>
        <dbReference type="Proteomes" id="UP000437431"/>
    </source>
</evidence>
<organism evidence="12 16">
    <name type="scientific">Phocaeicola vulgatus</name>
    <name type="common">Bacteroides vulgatus</name>
    <dbReference type="NCBI Taxonomy" id="821"/>
    <lineage>
        <taxon>Bacteria</taxon>
        <taxon>Pseudomonadati</taxon>
        <taxon>Bacteroidota</taxon>
        <taxon>Bacteroidia</taxon>
        <taxon>Bacteroidales</taxon>
        <taxon>Bacteroidaceae</taxon>
        <taxon>Phocaeicola</taxon>
    </lineage>
</organism>
<evidence type="ECO:0000256" key="1">
    <source>
        <dbReference type="ARBA" id="ARBA00004571"/>
    </source>
</evidence>
<dbReference type="EMBL" id="WDAY01000033">
    <property type="protein sequence ID" value="KAB6558894.1"/>
    <property type="molecule type" value="Genomic_DNA"/>
</dbReference>
<dbReference type="Proteomes" id="UP000437431">
    <property type="component" value="Unassembled WGS sequence"/>
</dbReference>
<keyword evidence="3 7" id="KW-1134">Transmembrane beta strand</keyword>
<keyword evidence="4 7" id="KW-0812">Transmembrane</keyword>
<keyword evidence="5 7" id="KW-0472">Membrane</keyword>
<dbReference type="RefSeq" id="WP_011965605.1">
    <property type="nucleotide sequence ID" value="NZ_CAJTAS010000042.1"/>
</dbReference>
<dbReference type="Gene3D" id="2.60.40.1120">
    <property type="entry name" value="Carboxypeptidase-like, regulatory domain"/>
    <property type="match status" value="1"/>
</dbReference>
<evidence type="ECO:0000256" key="8">
    <source>
        <dbReference type="SAM" id="MobiDB-lite"/>
    </source>
</evidence>
<feature type="region of interest" description="Disordered" evidence="8">
    <location>
        <begin position="420"/>
        <end position="447"/>
    </location>
</feature>
<dbReference type="NCBIfam" id="TIGR04057">
    <property type="entry name" value="SusC_RagA_signa"/>
    <property type="match status" value="1"/>
</dbReference>
<evidence type="ECO:0000313" key="13">
    <source>
        <dbReference type="EMBL" id="KAB6558894.1"/>
    </source>
</evidence>
<proteinExistence type="inferred from homology"/>
<evidence type="ECO:0000313" key="15">
    <source>
        <dbReference type="Proteomes" id="UP000441522"/>
    </source>
</evidence>
<dbReference type="Proteomes" id="UP000441522">
    <property type="component" value="Unassembled WGS sequence"/>
</dbReference>
<evidence type="ECO:0000256" key="9">
    <source>
        <dbReference type="SAM" id="SignalP"/>
    </source>
</evidence>